<dbReference type="GO" id="GO:0005789">
    <property type="term" value="C:endoplasmic reticulum membrane"/>
    <property type="evidence" value="ECO:0007669"/>
    <property type="project" value="TreeGrafter"/>
</dbReference>
<keyword evidence="8 16" id="KW-0808">Transferase</keyword>
<reference evidence="18 19" key="1">
    <citation type="journal article" date="2018" name="MBio">
        <title>Comparative Genomics Reveals the Core Gene Toolbox for the Fungus-Insect Symbiosis.</title>
        <authorList>
            <person name="Wang Y."/>
            <person name="Stata M."/>
            <person name="Wang W."/>
            <person name="Stajich J.E."/>
            <person name="White M.M."/>
            <person name="Moncalvo J.M."/>
        </authorList>
    </citation>
    <scope>NUCLEOTIDE SEQUENCE [LARGE SCALE GENOMIC DNA]</scope>
    <source>
        <strain evidence="18 19">SWE-8-4</strain>
    </source>
</reference>
<dbReference type="Pfam" id="PF01148">
    <property type="entry name" value="CTP_transf_1"/>
    <property type="match status" value="1"/>
</dbReference>
<evidence type="ECO:0000256" key="16">
    <source>
        <dbReference type="PIRNR" id="PIRNR018269"/>
    </source>
</evidence>
<evidence type="ECO:0000256" key="10">
    <source>
        <dbReference type="ARBA" id="ARBA00022695"/>
    </source>
</evidence>
<keyword evidence="9 16" id="KW-0812">Transmembrane</keyword>
<evidence type="ECO:0000256" key="5">
    <source>
        <dbReference type="ARBA" id="ARBA00010185"/>
    </source>
</evidence>
<dbReference type="EMBL" id="MBFR01000065">
    <property type="protein sequence ID" value="PVU95088.1"/>
    <property type="molecule type" value="Genomic_DNA"/>
</dbReference>
<protein>
    <recommendedName>
        <fullName evidence="6 16">Phosphatidate cytidylyltransferase</fullName>
        <ecNumber evidence="6 16">2.7.7.41</ecNumber>
    </recommendedName>
</protein>
<proteinExistence type="inferred from homology"/>
<dbReference type="PIRSF" id="PIRSF018269">
    <property type="entry name" value="PC_trans_euk"/>
    <property type="match status" value="1"/>
</dbReference>
<keyword evidence="12 16" id="KW-0443">Lipid metabolism</keyword>
<evidence type="ECO:0000256" key="2">
    <source>
        <dbReference type="ARBA" id="ARBA00004141"/>
    </source>
</evidence>
<dbReference type="GO" id="GO:0004605">
    <property type="term" value="F:phosphatidate cytidylyltransferase activity"/>
    <property type="evidence" value="ECO:0007669"/>
    <property type="project" value="UniProtKB-UniRule"/>
</dbReference>
<organism evidence="18 19">
    <name type="scientific">Smittium simulii</name>
    <dbReference type="NCBI Taxonomy" id="133385"/>
    <lineage>
        <taxon>Eukaryota</taxon>
        <taxon>Fungi</taxon>
        <taxon>Fungi incertae sedis</taxon>
        <taxon>Zoopagomycota</taxon>
        <taxon>Kickxellomycotina</taxon>
        <taxon>Harpellomycetes</taxon>
        <taxon>Harpellales</taxon>
        <taxon>Legeriomycetaceae</taxon>
        <taxon>Smittium</taxon>
    </lineage>
</organism>
<evidence type="ECO:0000313" key="18">
    <source>
        <dbReference type="EMBL" id="PVU95088.1"/>
    </source>
</evidence>
<keyword evidence="15 16" id="KW-1208">Phospholipid metabolism</keyword>
<feature type="compositionally biased region" description="Polar residues" evidence="17">
    <location>
        <begin position="23"/>
        <end position="33"/>
    </location>
</feature>
<evidence type="ECO:0000256" key="8">
    <source>
        <dbReference type="ARBA" id="ARBA00022679"/>
    </source>
</evidence>
<keyword evidence="7 16" id="KW-0444">Lipid biosynthesis</keyword>
<name>A0A2T9YRV9_9FUNG</name>
<dbReference type="STRING" id="133385.A0A2T9YRV9"/>
<accession>A0A2T9YRV9</accession>
<feature type="transmembrane region" description="Helical" evidence="16">
    <location>
        <begin position="191"/>
        <end position="213"/>
    </location>
</feature>
<keyword evidence="19" id="KW-1185">Reference proteome</keyword>
<dbReference type="InterPro" id="IPR016720">
    <property type="entry name" value="PC_Trfase_euk"/>
</dbReference>
<comment type="subcellular location">
    <subcellularLocation>
        <location evidence="2">Membrane</location>
        <topology evidence="2">Multi-pass membrane protein</topology>
    </subcellularLocation>
</comment>
<evidence type="ECO:0000256" key="14">
    <source>
        <dbReference type="ARBA" id="ARBA00023209"/>
    </source>
</evidence>
<evidence type="ECO:0000256" key="13">
    <source>
        <dbReference type="ARBA" id="ARBA00023136"/>
    </source>
</evidence>
<dbReference type="PANTHER" id="PTHR13773:SF8">
    <property type="entry name" value="PHOSPHATIDATE CYTIDYLYLTRANSFERASE, PHOTORECEPTOR-SPECIFIC"/>
    <property type="match status" value="1"/>
</dbReference>
<sequence>MNRKQTTPKPTARHLDSPKYSKPQANKSQTFTPSKSAKLIALSASSSRSKDLPWQRSLSWYLMIVTTNSLYGSVFYKTILQLNIPTISTFIYFCLKHHKFVTASLYIIGFVWFVTSLRVGYYKFQLAQLSWTLMLLFFVIYQSHFMVHSILEGMFWFILPSFLVIVNDIFAYIFGFFFGKHQLILLSPKKTWEGFLGGAFSTIVFAFLSTPYISRYSYFICPPQNVFNNAFNFPSCDPNSVFIETEYIIPASFSFIAKALGHNSDKVAFLPIQFHSIGLAMFASIIAPFGGFFASGVKRALKIKDFGDSIPGHGGATDRFDCQFIMATFSYFYYSTFVRSTGILGAKVLSSIIYNLSLDDQVQLYQSLGEHLSLMNITRHLKN</sequence>
<feature type="region of interest" description="Disordered" evidence="17">
    <location>
        <begin position="1"/>
        <end position="34"/>
    </location>
</feature>
<evidence type="ECO:0000256" key="6">
    <source>
        <dbReference type="ARBA" id="ARBA00012487"/>
    </source>
</evidence>
<feature type="transmembrane region" description="Helical" evidence="16">
    <location>
        <begin position="100"/>
        <end position="121"/>
    </location>
</feature>
<evidence type="ECO:0000313" key="19">
    <source>
        <dbReference type="Proteomes" id="UP000245383"/>
    </source>
</evidence>
<feature type="transmembrane region" description="Helical" evidence="16">
    <location>
        <begin position="157"/>
        <end position="179"/>
    </location>
</feature>
<evidence type="ECO:0000256" key="3">
    <source>
        <dbReference type="ARBA" id="ARBA00005119"/>
    </source>
</evidence>
<comment type="caution">
    <text evidence="18">The sequence shown here is derived from an EMBL/GenBank/DDBJ whole genome shotgun (WGS) entry which is preliminary data.</text>
</comment>
<evidence type="ECO:0000256" key="9">
    <source>
        <dbReference type="ARBA" id="ARBA00022692"/>
    </source>
</evidence>
<evidence type="ECO:0000256" key="7">
    <source>
        <dbReference type="ARBA" id="ARBA00022516"/>
    </source>
</evidence>
<dbReference type="UniPathway" id="UPA00557">
    <property type="reaction ID" value="UER00614"/>
</dbReference>
<dbReference type="EC" id="2.7.7.41" evidence="6 16"/>
<gene>
    <name evidence="18" type="ORF">BB561_002069</name>
</gene>
<evidence type="ECO:0000256" key="4">
    <source>
        <dbReference type="ARBA" id="ARBA00005189"/>
    </source>
</evidence>
<keyword evidence="13 16" id="KW-0472">Membrane</keyword>
<dbReference type="Proteomes" id="UP000245383">
    <property type="component" value="Unassembled WGS sequence"/>
</dbReference>
<comment type="catalytic activity">
    <reaction evidence="1 16">
        <text>a 1,2-diacyl-sn-glycero-3-phosphate + CTP + H(+) = a CDP-1,2-diacyl-sn-glycerol + diphosphate</text>
        <dbReference type="Rhea" id="RHEA:16229"/>
        <dbReference type="ChEBI" id="CHEBI:15378"/>
        <dbReference type="ChEBI" id="CHEBI:33019"/>
        <dbReference type="ChEBI" id="CHEBI:37563"/>
        <dbReference type="ChEBI" id="CHEBI:58332"/>
        <dbReference type="ChEBI" id="CHEBI:58608"/>
        <dbReference type="EC" id="2.7.7.41"/>
    </reaction>
</comment>
<keyword evidence="14 16" id="KW-0594">Phospholipid biosynthesis</keyword>
<feature type="transmembrane region" description="Helical" evidence="16">
    <location>
        <begin position="272"/>
        <end position="294"/>
    </location>
</feature>
<keyword evidence="11 16" id="KW-1133">Transmembrane helix</keyword>
<dbReference type="OrthoDB" id="10260889at2759"/>
<comment type="pathway">
    <text evidence="3 16">Phospholipid metabolism; CDP-diacylglycerol biosynthesis; CDP-diacylglycerol from sn-glycerol 3-phosphate: step 3/3.</text>
</comment>
<comment type="similarity">
    <text evidence="5 16">Belongs to the CDS family.</text>
</comment>
<evidence type="ECO:0000256" key="17">
    <source>
        <dbReference type="SAM" id="MobiDB-lite"/>
    </source>
</evidence>
<comment type="pathway">
    <text evidence="4">Lipid metabolism.</text>
</comment>
<evidence type="ECO:0000256" key="15">
    <source>
        <dbReference type="ARBA" id="ARBA00023264"/>
    </source>
</evidence>
<evidence type="ECO:0000256" key="12">
    <source>
        <dbReference type="ARBA" id="ARBA00023098"/>
    </source>
</evidence>
<feature type="transmembrane region" description="Helical" evidence="16">
    <location>
        <begin position="133"/>
        <end position="151"/>
    </location>
</feature>
<dbReference type="AlphaFoldDB" id="A0A2T9YRV9"/>
<evidence type="ECO:0000256" key="11">
    <source>
        <dbReference type="ARBA" id="ARBA00022989"/>
    </source>
</evidence>
<dbReference type="GO" id="GO:0016024">
    <property type="term" value="P:CDP-diacylglycerol biosynthetic process"/>
    <property type="evidence" value="ECO:0007669"/>
    <property type="project" value="UniProtKB-UniRule"/>
</dbReference>
<dbReference type="PANTHER" id="PTHR13773">
    <property type="entry name" value="PHOSPHATIDATE CYTIDYLYLTRANSFERASE"/>
    <property type="match status" value="1"/>
</dbReference>
<keyword evidence="10 16" id="KW-0548">Nucleotidyltransferase</keyword>
<feature type="transmembrane region" description="Helical" evidence="16">
    <location>
        <begin position="58"/>
        <end position="80"/>
    </location>
</feature>
<evidence type="ECO:0000256" key="1">
    <source>
        <dbReference type="ARBA" id="ARBA00001698"/>
    </source>
</evidence>